<proteinExistence type="predicted"/>
<dbReference type="RefSeq" id="WP_200501016.1">
    <property type="nucleotide sequence ID" value="NZ_JAEDAJ010000001.1"/>
</dbReference>
<evidence type="ECO:0000313" key="2">
    <source>
        <dbReference type="Proteomes" id="UP000612352"/>
    </source>
</evidence>
<reference evidence="1 2" key="1">
    <citation type="submission" date="2020-12" db="EMBL/GenBank/DDBJ databases">
        <title>Brachybacterium sp. MASK1Z-5, whole genome shotgun sequence.</title>
        <authorList>
            <person name="Tuo L."/>
        </authorList>
    </citation>
    <scope>NUCLEOTIDE SEQUENCE [LARGE SCALE GENOMIC DNA]</scope>
    <source>
        <strain evidence="1 2">MASK1Z-5</strain>
    </source>
</reference>
<name>A0ABS1B701_9MICO</name>
<dbReference type="Proteomes" id="UP000612352">
    <property type="component" value="Unassembled WGS sequence"/>
</dbReference>
<evidence type="ECO:0000313" key="1">
    <source>
        <dbReference type="EMBL" id="MBK0330398.1"/>
    </source>
</evidence>
<dbReference type="EMBL" id="JAEDAJ010000001">
    <property type="protein sequence ID" value="MBK0330398.1"/>
    <property type="molecule type" value="Genomic_DNA"/>
</dbReference>
<protein>
    <submittedName>
        <fullName evidence="1">Uncharacterized protein</fullName>
    </submittedName>
</protein>
<organism evidence="1 2">
    <name type="scientific">Brachybacterium halotolerans</name>
    <dbReference type="NCBI Taxonomy" id="2795215"/>
    <lineage>
        <taxon>Bacteria</taxon>
        <taxon>Bacillati</taxon>
        <taxon>Actinomycetota</taxon>
        <taxon>Actinomycetes</taxon>
        <taxon>Micrococcales</taxon>
        <taxon>Dermabacteraceae</taxon>
        <taxon>Brachybacterium</taxon>
    </lineage>
</organism>
<gene>
    <name evidence="1" type="ORF">I8D64_03165</name>
</gene>
<keyword evidence="2" id="KW-1185">Reference proteome</keyword>
<comment type="caution">
    <text evidence="1">The sequence shown here is derived from an EMBL/GenBank/DDBJ whole genome shotgun (WGS) entry which is preliminary data.</text>
</comment>
<accession>A0ABS1B701</accession>
<sequence length="64" mass="6754">MDNIEMTDADGDSVTLQVREDGTWITCTTTDGEVTVGPLPTSVLQVAVAKAGVFSATQQDCHAR</sequence>